<feature type="transmembrane region" description="Helical" evidence="5">
    <location>
        <begin position="77"/>
        <end position="100"/>
    </location>
</feature>
<feature type="transmembrane region" description="Helical" evidence="5">
    <location>
        <begin position="159"/>
        <end position="178"/>
    </location>
</feature>
<reference evidence="6" key="1">
    <citation type="journal article" date="2021" name="Proc. Natl. Acad. Sci. U.S.A.">
        <title>A Catalog of Tens of Thousands of Viruses from Human Metagenomes Reveals Hidden Associations with Chronic Diseases.</title>
        <authorList>
            <person name="Tisza M.J."/>
            <person name="Buck C.B."/>
        </authorList>
    </citation>
    <scope>NUCLEOTIDE SEQUENCE</scope>
    <source>
        <strain evidence="6">CtTnV63</strain>
    </source>
</reference>
<proteinExistence type="predicted"/>
<organism evidence="6">
    <name type="scientific">Siphoviridae sp. ctTnV63</name>
    <dbReference type="NCBI Taxonomy" id="2825523"/>
    <lineage>
        <taxon>Viruses</taxon>
        <taxon>Duplodnaviria</taxon>
        <taxon>Heunggongvirae</taxon>
        <taxon>Uroviricota</taxon>
        <taxon>Caudoviricetes</taxon>
    </lineage>
</organism>
<accession>A0A8S5NWF3</accession>
<sequence>MKDLKMYKTQMKKIISVAVLAYAAGLCIGIAAMVKQLIDWAPLAAFSFSIGLLIILNKKYMLFTGKVAETPFYPDKLATMLLFNILGARTVGGFFGVSAFVPNVPIWRTLVLAMLCGLLVYVAVSSNSALITIAAVTAFVLLGCKHCIAEAALLPLKNIAAWAYILLVAIGNSAGAWLGRGFEELRKRVLE</sequence>
<evidence type="ECO:0000256" key="5">
    <source>
        <dbReference type="SAM" id="Phobius"/>
    </source>
</evidence>
<name>A0A8S5NWF3_9CAUD</name>
<evidence type="ECO:0000256" key="4">
    <source>
        <dbReference type="ARBA" id="ARBA00023136"/>
    </source>
</evidence>
<feature type="transmembrane region" description="Helical" evidence="5">
    <location>
        <begin position="14"/>
        <end position="34"/>
    </location>
</feature>
<evidence type="ECO:0000256" key="3">
    <source>
        <dbReference type="ARBA" id="ARBA00022989"/>
    </source>
</evidence>
<dbReference type="GO" id="GO:0016020">
    <property type="term" value="C:membrane"/>
    <property type="evidence" value="ECO:0007669"/>
    <property type="project" value="UniProtKB-SubCell"/>
</dbReference>
<comment type="subcellular location">
    <subcellularLocation>
        <location evidence="1">Membrane</location>
        <topology evidence="1">Multi-pass membrane protein</topology>
    </subcellularLocation>
</comment>
<feature type="transmembrane region" description="Helical" evidence="5">
    <location>
        <begin position="40"/>
        <end position="56"/>
    </location>
</feature>
<keyword evidence="4 5" id="KW-0472">Membrane</keyword>
<protein>
    <submittedName>
        <fullName evidence="6">Formate/nitrite transporter</fullName>
    </submittedName>
</protein>
<keyword evidence="2 5" id="KW-0812">Transmembrane</keyword>
<feature type="transmembrane region" description="Helical" evidence="5">
    <location>
        <begin position="131"/>
        <end position="153"/>
    </location>
</feature>
<evidence type="ECO:0000256" key="1">
    <source>
        <dbReference type="ARBA" id="ARBA00004141"/>
    </source>
</evidence>
<feature type="transmembrane region" description="Helical" evidence="5">
    <location>
        <begin position="106"/>
        <end position="124"/>
    </location>
</feature>
<dbReference type="Gene3D" id="1.20.1080.10">
    <property type="entry name" value="Glycerol uptake facilitator protein"/>
    <property type="match status" value="1"/>
</dbReference>
<evidence type="ECO:0000313" key="6">
    <source>
        <dbReference type="EMBL" id="DAD98538.1"/>
    </source>
</evidence>
<dbReference type="EMBL" id="BK015264">
    <property type="protein sequence ID" value="DAD98538.1"/>
    <property type="molecule type" value="Genomic_DNA"/>
</dbReference>
<dbReference type="InterPro" id="IPR023271">
    <property type="entry name" value="Aquaporin-like"/>
</dbReference>
<evidence type="ECO:0000256" key="2">
    <source>
        <dbReference type="ARBA" id="ARBA00022692"/>
    </source>
</evidence>
<keyword evidence="3 5" id="KW-1133">Transmembrane helix</keyword>